<gene>
    <name evidence="1" type="ORF">Poly41_01580</name>
</gene>
<proteinExistence type="predicted"/>
<dbReference type="Proteomes" id="UP000319143">
    <property type="component" value="Unassembled WGS sequence"/>
</dbReference>
<accession>A0A5C6DZJ0</accession>
<organism evidence="1 2">
    <name type="scientific">Novipirellula artificiosorum</name>
    <dbReference type="NCBI Taxonomy" id="2528016"/>
    <lineage>
        <taxon>Bacteria</taxon>
        <taxon>Pseudomonadati</taxon>
        <taxon>Planctomycetota</taxon>
        <taxon>Planctomycetia</taxon>
        <taxon>Pirellulales</taxon>
        <taxon>Pirellulaceae</taxon>
        <taxon>Novipirellula</taxon>
    </lineage>
</organism>
<dbReference type="AlphaFoldDB" id="A0A5C6DZJ0"/>
<name>A0A5C6DZJ0_9BACT</name>
<protein>
    <submittedName>
        <fullName evidence="1">Uncharacterized protein</fullName>
    </submittedName>
</protein>
<dbReference type="EMBL" id="SJPV01000001">
    <property type="protein sequence ID" value="TWU41865.1"/>
    <property type="molecule type" value="Genomic_DNA"/>
</dbReference>
<comment type="caution">
    <text evidence="1">The sequence shown here is derived from an EMBL/GenBank/DDBJ whole genome shotgun (WGS) entry which is preliminary data.</text>
</comment>
<sequence>MVILQPTFGDTVVDQLRKHLQGDICVEQDGTGESHETTALMCEILALNAATHAGTDFVLLTVRLNPFSFQTTELLVPLTQARDRLQVDLADVLERSPVFKDLG</sequence>
<reference evidence="1 2" key="1">
    <citation type="submission" date="2019-02" db="EMBL/GenBank/DDBJ databases">
        <title>Deep-cultivation of Planctomycetes and their phenomic and genomic characterization uncovers novel biology.</title>
        <authorList>
            <person name="Wiegand S."/>
            <person name="Jogler M."/>
            <person name="Boedeker C."/>
            <person name="Pinto D."/>
            <person name="Vollmers J."/>
            <person name="Rivas-Marin E."/>
            <person name="Kohn T."/>
            <person name="Peeters S.H."/>
            <person name="Heuer A."/>
            <person name="Rast P."/>
            <person name="Oberbeckmann S."/>
            <person name="Bunk B."/>
            <person name="Jeske O."/>
            <person name="Meyerdierks A."/>
            <person name="Storesund J.E."/>
            <person name="Kallscheuer N."/>
            <person name="Luecker S."/>
            <person name="Lage O.M."/>
            <person name="Pohl T."/>
            <person name="Merkel B.J."/>
            <person name="Hornburger P."/>
            <person name="Mueller R.-W."/>
            <person name="Bruemmer F."/>
            <person name="Labrenz M."/>
            <person name="Spormann A.M."/>
            <person name="Op Den Camp H."/>
            <person name="Overmann J."/>
            <person name="Amann R."/>
            <person name="Jetten M.S.M."/>
            <person name="Mascher T."/>
            <person name="Medema M.H."/>
            <person name="Devos D.P."/>
            <person name="Kaster A.-K."/>
            <person name="Ovreas L."/>
            <person name="Rohde M."/>
            <person name="Galperin M.Y."/>
            <person name="Jogler C."/>
        </authorList>
    </citation>
    <scope>NUCLEOTIDE SEQUENCE [LARGE SCALE GENOMIC DNA]</scope>
    <source>
        <strain evidence="1 2">Poly41</strain>
    </source>
</reference>
<keyword evidence="2" id="KW-1185">Reference proteome</keyword>
<evidence type="ECO:0000313" key="2">
    <source>
        <dbReference type="Proteomes" id="UP000319143"/>
    </source>
</evidence>
<evidence type="ECO:0000313" key="1">
    <source>
        <dbReference type="EMBL" id="TWU41865.1"/>
    </source>
</evidence>